<accession>A0A225UVF1</accession>
<evidence type="ECO:0008006" key="4">
    <source>
        <dbReference type="Google" id="ProtNLM"/>
    </source>
</evidence>
<reference evidence="3" key="1">
    <citation type="submission" date="2017-03" db="EMBL/GenBank/DDBJ databases">
        <title>Phytopthora megakarya and P. palmivora, two closely related causual agents of cacao black pod achieved similar genome size and gene model numbers by different mechanisms.</title>
        <authorList>
            <person name="Ali S."/>
            <person name="Shao J."/>
            <person name="Larry D.J."/>
            <person name="Kronmiller B."/>
            <person name="Shen D."/>
            <person name="Strem M.D."/>
            <person name="Melnick R.L."/>
            <person name="Guiltinan M.J."/>
            <person name="Tyler B.M."/>
            <person name="Meinhardt L.W."/>
            <person name="Bailey B.A."/>
        </authorList>
    </citation>
    <scope>NUCLEOTIDE SEQUENCE [LARGE SCALE GENOMIC DNA]</scope>
    <source>
        <strain evidence="3">zdho120</strain>
    </source>
</reference>
<dbReference type="AlphaFoldDB" id="A0A225UVF1"/>
<evidence type="ECO:0000256" key="1">
    <source>
        <dbReference type="SAM" id="Coils"/>
    </source>
</evidence>
<feature type="coiled-coil region" evidence="1">
    <location>
        <begin position="73"/>
        <end position="106"/>
    </location>
</feature>
<protein>
    <recommendedName>
        <fullName evidence="4">Reverse transcriptase</fullName>
    </recommendedName>
</protein>
<keyword evidence="1" id="KW-0175">Coiled coil</keyword>
<feature type="non-terminal residue" evidence="2">
    <location>
        <position position="1"/>
    </location>
</feature>
<keyword evidence="3" id="KW-1185">Reference proteome</keyword>
<name>A0A225UVF1_9STRA</name>
<gene>
    <name evidence="2" type="ORF">PHMEG_00033619</name>
</gene>
<sequence>SLGVISCRKESLVALLNRHRELTAKLKSVRYLHVVREYNTVVDSLAGEALESKVPKVVLNDLRKLELKELNRIQEMIYNAVEAETEAEALTDNSRAEAQRTNAEAQHIPNADDIDPVTVQEERRRRISKAQDEEQRWSMLKAILRGETAKTSYKEARDAWKWSDKFVLSSDNLLYYVGPTRSKSEDDQPELLLKLLVPTTMIREVLPNCHEDTKVLVDRIRG</sequence>
<evidence type="ECO:0000313" key="3">
    <source>
        <dbReference type="Proteomes" id="UP000198211"/>
    </source>
</evidence>
<evidence type="ECO:0000313" key="2">
    <source>
        <dbReference type="EMBL" id="OWY96179.1"/>
    </source>
</evidence>
<organism evidence="2 3">
    <name type="scientific">Phytophthora megakarya</name>
    <dbReference type="NCBI Taxonomy" id="4795"/>
    <lineage>
        <taxon>Eukaryota</taxon>
        <taxon>Sar</taxon>
        <taxon>Stramenopiles</taxon>
        <taxon>Oomycota</taxon>
        <taxon>Peronosporomycetes</taxon>
        <taxon>Peronosporales</taxon>
        <taxon>Peronosporaceae</taxon>
        <taxon>Phytophthora</taxon>
    </lineage>
</organism>
<comment type="caution">
    <text evidence="2">The sequence shown here is derived from an EMBL/GenBank/DDBJ whole genome shotgun (WGS) entry which is preliminary data.</text>
</comment>
<proteinExistence type="predicted"/>
<dbReference type="Proteomes" id="UP000198211">
    <property type="component" value="Unassembled WGS sequence"/>
</dbReference>
<dbReference type="EMBL" id="NBNE01011990">
    <property type="protein sequence ID" value="OWY96179.1"/>
    <property type="molecule type" value="Genomic_DNA"/>
</dbReference>